<accession>J9FUS3</accession>
<dbReference type="EMBL" id="AMCI01004131">
    <property type="protein sequence ID" value="EJW98731.1"/>
    <property type="molecule type" value="Genomic_DNA"/>
</dbReference>
<evidence type="ECO:0000313" key="1">
    <source>
        <dbReference type="EMBL" id="EJW98731.1"/>
    </source>
</evidence>
<proteinExistence type="predicted"/>
<sequence length="36" mass="4373">MRKMRDLRKFFFSPKFNSYSSFVTLKGFMEIGFSLE</sequence>
<comment type="caution">
    <text evidence="1">The sequence shown here is derived from an EMBL/GenBank/DDBJ whole genome shotgun (WGS) entry which is preliminary data.</text>
</comment>
<organism evidence="1">
    <name type="scientific">gut metagenome</name>
    <dbReference type="NCBI Taxonomy" id="749906"/>
    <lineage>
        <taxon>unclassified sequences</taxon>
        <taxon>metagenomes</taxon>
        <taxon>organismal metagenomes</taxon>
    </lineage>
</organism>
<name>J9FUS3_9ZZZZ</name>
<protein>
    <submittedName>
        <fullName evidence="1">Uncharacterized protein</fullName>
    </submittedName>
</protein>
<dbReference type="AlphaFoldDB" id="J9FUS3"/>
<reference evidence="1" key="1">
    <citation type="journal article" date="2012" name="PLoS ONE">
        <title>Gene sets for utilization of primary and secondary nutrition supplies in the distal gut of endangered iberian lynx.</title>
        <authorList>
            <person name="Alcaide M."/>
            <person name="Messina E."/>
            <person name="Richter M."/>
            <person name="Bargiela R."/>
            <person name="Peplies J."/>
            <person name="Huws S.A."/>
            <person name="Newbold C.J."/>
            <person name="Golyshin P.N."/>
            <person name="Simon M.A."/>
            <person name="Lopez G."/>
            <person name="Yakimov M.M."/>
            <person name="Ferrer M."/>
        </authorList>
    </citation>
    <scope>NUCLEOTIDE SEQUENCE</scope>
</reference>
<gene>
    <name evidence="1" type="ORF">EVA_13164</name>
</gene>